<keyword evidence="11" id="KW-1185">Reference proteome</keyword>
<name>A0A410JZS0_9BACT</name>
<dbReference type="PROSITE" id="PS00902">
    <property type="entry name" value="GLUTAMATE_5_KINASE"/>
    <property type="match status" value="1"/>
</dbReference>
<evidence type="ECO:0000256" key="3">
    <source>
        <dbReference type="ARBA" id="ARBA00022650"/>
    </source>
</evidence>
<dbReference type="AlphaFoldDB" id="A0A410JZS0"/>
<keyword evidence="7 8" id="KW-0067">ATP-binding</keyword>
<dbReference type="SUPFAM" id="SSF88697">
    <property type="entry name" value="PUA domain-like"/>
    <property type="match status" value="1"/>
</dbReference>
<dbReference type="SUPFAM" id="SSF53633">
    <property type="entry name" value="Carbamate kinase-like"/>
    <property type="match status" value="1"/>
</dbReference>
<dbReference type="HAMAP" id="MF_00456">
    <property type="entry name" value="ProB"/>
    <property type="match status" value="1"/>
</dbReference>
<dbReference type="InterPro" id="IPR041739">
    <property type="entry name" value="G5K_ProB"/>
</dbReference>
<dbReference type="InterPro" id="IPR011529">
    <property type="entry name" value="Glu_5kinase"/>
</dbReference>
<feature type="binding site" evidence="8">
    <location>
        <position position="13"/>
    </location>
    <ligand>
        <name>ATP</name>
        <dbReference type="ChEBI" id="CHEBI:30616"/>
    </ligand>
</feature>
<feature type="binding site" evidence="8">
    <location>
        <position position="140"/>
    </location>
    <ligand>
        <name>substrate</name>
    </ligand>
</feature>
<evidence type="ECO:0000313" key="10">
    <source>
        <dbReference type="EMBL" id="QAR33561.1"/>
    </source>
</evidence>
<keyword evidence="6 8" id="KW-0418">Kinase</keyword>
<dbReference type="PROSITE" id="PS50890">
    <property type="entry name" value="PUA"/>
    <property type="match status" value="1"/>
</dbReference>
<dbReference type="EMBL" id="CP035108">
    <property type="protein sequence ID" value="QAR33561.1"/>
    <property type="molecule type" value="Genomic_DNA"/>
</dbReference>
<dbReference type="InterPro" id="IPR001048">
    <property type="entry name" value="Asp/Glu/Uridylate_kinase"/>
</dbReference>
<dbReference type="RefSeq" id="WP_128466847.1">
    <property type="nucleotide sequence ID" value="NZ_CP035108.1"/>
</dbReference>
<dbReference type="InterPro" id="IPR036974">
    <property type="entry name" value="PUA_sf"/>
</dbReference>
<feature type="binding site" evidence="8">
    <location>
        <position position="53"/>
    </location>
    <ligand>
        <name>substrate</name>
    </ligand>
</feature>
<dbReference type="InterPro" id="IPR001057">
    <property type="entry name" value="Glu/AcGlu_kinase"/>
</dbReference>
<dbReference type="InterPro" id="IPR015947">
    <property type="entry name" value="PUA-like_sf"/>
</dbReference>
<dbReference type="Proteomes" id="UP000287502">
    <property type="component" value="Chromosome"/>
</dbReference>
<dbReference type="GO" id="GO:0004349">
    <property type="term" value="F:glutamate 5-kinase activity"/>
    <property type="evidence" value="ECO:0007669"/>
    <property type="project" value="UniProtKB-UniRule"/>
</dbReference>
<dbReference type="FunFam" id="3.40.1160.10:FF:000018">
    <property type="entry name" value="Glutamate 5-kinase"/>
    <property type="match status" value="1"/>
</dbReference>
<dbReference type="KEGG" id="gtl:EP073_09145"/>
<dbReference type="PRINTS" id="PR00474">
    <property type="entry name" value="GLU5KINASE"/>
</dbReference>
<feature type="domain" description="PUA" evidence="9">
    <location>
        <begin position="284"/>
        <end position="367"/>
    </location>
</feature>
<comment type="pathway">
    <text evidence="8">Amino-acid biosynthesis; L-proline biosynthesis; L-glutamate 5-semialdehyde from L-glutamate: step 1/2.</text>
</comment>
<dbReference type="FunFam" id="2.30.130.10:FF:000007">
    <property type="entry name" value="Glutamate 5-kinase"/>
    <property type="match status" value="1"/>
</dbReference>
<proteinExistence type="inferred from homology"/>
<dbReference type="InterPro" id="IPR002478">
    <property type="entry name" value="PUA"/>
</dbReference>
<dbReference type="CDD" id="cd04242">
    <property type="entry name" value="AAK_G5K_ProB"/>
    <property type="match status" value="1"/>
</dbReference>
<dbReference type="InterPro" id="IPR019797">
    <property type="entry name" value="Glutamate_5-kinase_CS"/>
</dbReference>
<comment type="subcellular location">
    <subcellularLocation>
        <location evidence="8">Cytoplasm</location>
    </subcellularLocation>
</comment>
<evidence type="ECO:0000256" key="2">
    <source>
        <dbReference type="ARBA" id="ARBA00022605"/>
    </source>
</evidence>
<dbReference type="GO" id="GO:0055129">
    <property type="term" value="P:L-proline biosynthetic process"/>
    <property type="evidence" value="ECO:0007669"/>
    <property type="project" value="UniProtKB-UniRule"/>
</dbReference>
<evidence type="ECO:0000313" key="11">
    <source>
        <dbReference type="Proteomes" id="UP000287502"/>
    </source>
</evidence>
<keyword evidence="2 8" id="KW-0028">Amino-acid biosynthesis</keyword>
<evidence type="ECO:0000256" key="5">
    <source>
        <dbReference type="ARBA" id="ARBA00022741"/>
    </source>
</evidence>
<dbReference type="PIRSF" id="PIRSF000729">
    <property type="entry name" value="GK"/>
    <property type="match status" value="1"/>
</dbReference>
<evidence type="ECO:0000256" key="1">
    <source>
        <dbReference type="ARBA" id="ARBA00022490"/>
    </source>
</evidence>
<feature type="binding site" evidence="8">
    <location>
        <position position="156"/>
    </location>
    <ligand>
        <name>substrate</name>
    </ligand>
</feature>
<keyword evidence="4 8" id="KW-0808">Transferase</keyword>
<dbReference type="SMART" id="SM00359">
    <property type="entry name" value="PUA"/>
    <property type="match status" value="1"/>
</dbReference>
<dbReference type="Pfam" id="PF00696">
    <property type="entry name" value="AA_kinase"/>
    <property type="match status" value="1"/>
</dbReference>
<dbReference type="GO" id="GO:0005829">
    <property type="term" value="C:cytosol"/>
    <property type="evidence" value="ECO:0007669"/>
    <property type="project" value="TreeGrafter"/>
</dbReference>
<dbReference type="InterPro" id="IPR005715">
    <property type="entry name" value="Glu_5kinase/COase_Synthase"/>
</dbReference>
<keyword evidence="3 8" id="KW-0641">Proline biosynthesis</keyword>
<comment type="catalytic activity">
    <reaction evidence="8">
        <text>L-glutamate + ATP = L-glutamyl 5-phosphate + ADP</text>
        <dbReference type="Rhea" id="RHEA:14877"/>
        <dbReference type="ChEBI" id="CHEBI:29985"/>
        <dbReference type="ChEBI" id="CHEBI:30616"/>
        <dbReference type="ChEBI" id="CHEBI:58274"/>
        <dbReference type="ChEBI" id="CHEBI:456216"/>
        <dbReference type="EC" id="2.7.2.11"/>
    </reaction>
</comment>
<dbReference type="NCBIfam" id="TIGR01027">
    <property type="entry name" value="proB"/>
    <property type="match status" value="1"/>
</dbReference>
<dbReference type="CDD" id="cd21157">
    <property type="entry name" value="PUA_G5K"/>
    <property type="match status" value="1"/>
</dbReference>
<dbReference type="OrthoDB" id="9804434at2"/>
<accession>A0A410JZS0</accession>
<dbReference type="PANTHER" id="PTHR43654:SF1">
    <property type="entry name" value="ISOPENTENYL PHOSPHATE KINASE"/>
    <property type="match status" value="1"/>
</dbReference>
<dbReference type="PANTHER" id="PTHR43654">
    <property type="entry name" value="GLUTAMATE 5-KINASE"/>
    <property type="match status" value="1"/>
</dbReference>
<dbReference type="InterPro" id="IPR036393">
    <property type="entry name" value="AceGlu_kinase-like_sf"/>
</dbReference>
<dbReference type="Gene3D" id="2.30.130.10">
    <property type="entry name" value="PUA domain"/>
    <property type="match status" value="1"/>
</dbReference>
<gene>
    <name evidence="8 10" type="primary">proB</name>
    <name evidence="10" type="ORF">EP073_09145</name>
</gene>
<dbReference type="GO" id="GO:0005524">
    <property type="term" value="F:ATP binding"/>
    <property type="evidence" value="ECO:0007669"/>
    <property type="project" value="UniProtKB-KW"/>
</dbReference>
<organism evidence="10 11">
    <name type="scientific">Geovibrio thiophilus</name>
    <dbReference type="NCBI Taxonomy" id="139438"/>
    <lineage>
        <taxon>Bacteria</taxon>
        <taxon>Pseudomonadati</taxon>
        <taxon>Deferribacterota</taxon>
        <taxon>Deferribacteres</taxon>
        <taxon>Deferribacterales</taxon>
        <taxon>Geovibrionaceae</taxon>
        <taxon>Geovibrio</taxon>
    </lineage>
</organism>
<evidence type="ECO:0000256" key="4">
    <source>
        <dbReference type="ARBA" id="ARBA00022679"/>
    </source>
</evidence>
<dbReference type="GO" id="GO:0003723">
    <property type="term" value="F:RNA binding"/>
    <property type="evidence" value="ECO:0007669"/>
    <property type="project" value="InterPro"/>
</dbReference>
<keyword evidence="5 8" id="KW-0547">Nucleotide-binding</keyword>
<dbReference type="Gene3D" id="3.40.1160.10">
    <property type="entry name" value="Acetylglutamate kinase-like"/>
    <property type="match status" value="1"/>
</dbReference>
<reference evidence="10 11" key="1">
    <citation type="submission" date="2019-01" db="EMBL/GenBank/DDBJ databases">
        <title>Geovibrio thiophilus DSM 11263, complete genome.</title>
        <authorList>
            <person name="Spring S."/>
            <person name="Bunk B."/>
            <person name="Sproer C."/>
        </authorList>
    </citation>
    <scope>NUCLEOTIDE SEQUENCE [LARGE SCALE GENOMIC DNA]</scope>
    <source>
        <strain evidence="10 11">DSM 11263</strain>
    </source>
</reference>
<dbReference type="UniPathway" id="UPA00098">
    <property type="reaction ID" value="UER00359"/>
</dbReference>
<feature type="binding site" evidence="8">
    <location>
        <begin position="176"/>
        <end position="177"/>
    </location>
    <ligand>
        <name>ATP</name>
        <dbReference type="ChEBI" id="CHEBI:30616"/>
    </ligand>
</feature>
<evidence type="ECO:0000256" key="8">
    <source>
        <dbReference type="HAMAP-Rule" id="MF_00456"/>
    </source>
</evidence>
<evidence type="ECO:0000256" key="6">
    <source>
        <dbReference type="ARBA" id="ARBA00022777"/>
    </source>
</evidence>
<protein>
    <recommendedName>
        <fullName evidence="8">Glutamate 5-kinase</fullName>
        <ecNumber evidence="8">2.7.2.11</ecNumber>
    </recommendedName>
    <alternativeName>
        <fullName evidence="8">Gamma-glutamyl kinase</fullName>
        <shortName evidence="8">GK</shortName>
    </alternativeName>
</protein>
<dbReference type="Pfam" id="PF01472">
    <property type="entry name" value="PUA"/>
    <property type="match status" value="1"/>
</dbReference>
<keyword evidence="1 8" id="KW-0963">Cytoplasm</keyword>
<comment type="function">
    <text evidence="8">Catalyzes the transfer of a phosphate group to glutamate to form L-glutamate 5-phosphate.</text>
</comment>
<sequence length="381" mass="41453">MRHLPEIETLVVKIGSNILLSENEGLNLDFIRSLTESVADVQRKIKNIVIVSSGAVGAGFRHLGFSSRPKNITDRQACAAIGQARLIWLYEKEFEAFGKSVAQILITKDDFANSRRCLNARYAIRRLLEFGVVPIINENDTVVVDELKYFESFGDNDNLSALVAGLIGADLLLILSDVNGLYDKNPSVYPDAKLIHDVQYIDENLMSAAGESVSGVGTGGMGSKLKAAKKALNAGCHVGIINGRDTANISRFISGELVGTYFSHTEDVYRIRKFWIAHAASVKGTISIDAGAVKAIVDMKKSLLPSGVVNVSGRFGIGDIISVADTEGRELAKGKTRYSSKDMRQIMGKKSAEIFDILGYKFSDEIIHRDDLVVSAERGHG</sequence>
<evidence type="ECO:0000256" key="7">
    <source>
        <dbReference type="ARBA" id="ARBA00022840"/>
    </source>
</evidence>
<comment type="similarity">
    <text evidence="8">Belongs to the glutamate 5-kinase family.</text>
</comment>
<evidence type="ECO:0000259" key="9">
    <source>
        <dbReference type="SMART" id="SM00359"/>
    </source>
</evidence>
<dbReference type="EC" id="2.7.2.11" evidence="8"/>
<feature type="binding site" evidence="8">
    <location>
        <begin position="218"/>
        <end position="224"/>
    </location>
    <ligand>
        <name>ATP</name>
        <dbReference type="ChEBI" id="CHEBI:30616"/>
    </ligand>
</feature>